<comment type="caution">
    <text evidence="1">The sequence shown here is derived from an EMBL/GenBank/DDBJ whole genome shotgun (WGS) entry which is preliminary data.</text>
</comment>
<protein>
    <submittedName>
        <fullName evidence="1">Uncharacterized protein</fullName>
    </submittedName>
</protein>
<reference evidence="1 2" key="1">
    <citation type="submission" date="2011-04" db="EMBL/GenBank/DDBJ databases">
        <authorList>
            <person name="Harkins D.M."/>
            <person name="Madupu R."/>
            <person name="Durkin A.S."/>
            <person name="Torralba M."/>
            <person name="Methe B."/>
            <person name="Sutton G.G."/>
            <person name="Nelson K.E."/>
        </authorList>
    </citation>
    <scope>NUCLEOTIDE SEQUENCE [LARGE SCALE GENOMIC DNA]</scope>
    <source>
        <strain evidence="1 2">UPII 199-6</strain>
    </source>
</reference>
<accession>A0ABN0CZ45</accession>
<proteinExistence type="predicted"/>
<dbReference type="Proteomes" id="UP000004018">
    <property type="component" value="Unassembled WGS sequence"/>
</dbReference>
<organism evidence="1 2">
    <name type="scientific">Megasphaera lornae</name>
    <dbReference type="NCBI Taxonomy" id="1000568"/>
    <lineage>
        <taxon>Bacteria</taxon>
        <taxon>Bacillati</taxon>
        <taxon>Bacillota</taxon>
        <taxon>Negativicutes</taxon>
        <taxon>Veillonellales</taxon>
        <taxon>Veillonellaceae</taxon>
        <taxon>Megasphaera</taxon>
    </lineage>
</organism>
<dbReference type="EMBL" id="AFIJ01000035">
    <property type="protein sequence ID" value="EGL39649.1"/>
    <property type="molecule type" value="Genomic_DNA"/>
</dbReference>
<name>A0ABN0CZ45_9FIRM</name>
<gene>
    <name evidence="1" type="ORF">HMPREF1039_1222</name>
</gene>
<keyword evidence="2" id="KW-1185">Reference proteome</keyword>
<evidence type="ECO:0000313" key="1">
    <source>
        <dbReference type="EMBL" id="EGL39649.1"/>
    </source>
</evidence>
<evidence type="ECO:0000313" key="2">
    <source>
        <dbReference type="Proteomes" id="UP000004018"/>
    </source>
</evidence>
<sequence>MKTRSFSLRSVFHPYIREKGKRRKISNKINIKKGKEEHI</sequence>